<dbReference type="InterPro" id="IPR002213">
    <property type="entry name" value="UDP_glucos_trans"/>
</dbReference>
<dbReference type="Pfam" id="PF06722">
    <property type="entry name" value="EryCIII-like_C"/>
    <property type="match status" value="1"/>
</dbReference>
<reference evidence="3" key="1">
    <citation type="submission" date="2021-02" db="EMBL/GenBank/DDBJ databases">
        <authorList>
            <person name="Dougan E. K."/>
            <person name="Rhodes N."/>
            <person name="Thang M."/>
            <person name="Chan C."/>
        </authorList>
    </citation>
    <scope>NUCLEOTIDE SEQUENCE</scope>
</reference>
<dbReference type="GO" id="GO:0016906">
    <property type="term" value="F:sterol 3-beta-glucosyltransferase activity"/>
    <property type="evidence" value="ECO:0007669"/>
    <property type="project" value="UniProtKB-ARBA"/>
</dbReference>
<dbReference type="CDD" id="cd03784">
    <property type="entry name" value="GT1_Gtf-like"/>
    <property type="match status" value="1"/>
</dbReference>
<dbReference type="AlphaFoldDB" id="A0A813DG49"/>
<accession>A0A813DG49</accession>
<evidence type="ECO:0000313" key="4">
    <source>
        <dbReference type="Proteomes" id="UP000654075"/>
    </source>
</evidence>
<evidence type="ECO:0000259" key="2">
    <source>
        <dbReference type="Pfam" id="PF06722"/>
    </source>
</evidence>
<comment type="caution">
    <text evidence="3">The sequence shown here is derived from an EMBL/GenBank/DDBJ whole genome shotgun (WGS) entry which is preliminary data.</text>
</comment>
<name>A0A813DG49_POLGL</name>
<evidence type="ECO:0000256" key="1">
    <source>
        <dbReference type="ARBA" id="ARBA00022679"/>
    </source>
</evidence>
<evidence type="ECO:0000313" key="3">
    <source>
        <dbReference type="EMBL" id="CAE8584531.1"/>
    </source>
</evidence>
<dbReference type="FunFam" id="3.40.50.2000:FF:000009">
    <property type="entry name" value="Sterol 3-beta-glucosyltransferase UGT80A2"/>
    <property type="match status" value="1"/>
</dbReference>
<dbReference type="InterPro" id="IPR050426">
    <property type="entry name" value="Glycosyltransferase_28"/>
</dbReference>
<dbReference type="EMBL" id="CAJNNV010001216">
    <property type="protein sequence ID" value="CAE8584531.1"/>
    <property type="molecule type" value="Genomic_DNA"/>
</dbReference>
<keyword evidence="4" id="KW-1185">Reference proteome</keyword>
<dbReference type="PANTHER" id="PTHR48050">
    <property type="entry name" value="STEROL 3-BETA-GLUCOSYLTRANSFERASE"/>
    <property type="match status" value="1"/>
</dbReference>
<organism evidence="3 4">
    <name type="scientific">Polarella glacialis</name>
    <name type="common">Dinoflagellate</name>
    <dbReference type="NCBI Taxonomy" id="89957"/>
    <lineage>
        <taxon>Eukaryota</taxon>
        <taxon>Sar</taxon>
        <taxon>Alveolata</taxon>
        <taxon>Dinophyceae</taxon>
        <taxon>Suessiales</taxon>
        <taxon>Suessiaceae</taxon>
        <taxon>Polarella</taxon>
    </lineage>
</organism>
<proteinExistence type="predicted"/>
<sequence>MVVMASYRFAIATQGTRGDFQPVLSLGIGLARAGHVVKFFANPGHCKMAKEFNFDASEISIEAKDFLQSERGLKAMELGDLALLGSTAEFADEQNSTAEEIDWAEIFCREVSEFKPDLLIWTPLVGYMAYAFKDANPQIPTIMAGYQPHVIPTNHIGPILMQRLEMEPEQPLMFRWVMEAQSEAKSSYDRGLREIAEGRTPGLYSTPQFCFERYFGVEEMPSPILLSYSPAWWPAYDDWPKVNVEITGNWKIPKAEQEAAAAKGGSLFNAGGQHEACVNFIKAGEPPVYIGWGSMMVYSKEHMARLAVGALKEAGMRGIIVGGWAELSEESLGDGEEYADLKEFCKKSVLFLKSAPHEWLFPQCACCVHHGGIGTAQVSLSAGVPTIVTPVFADQKDIAKKMEEDKLGGCTPHLSKVTAADLGALIQKCCSDPDIIRNCKELAAKMQEEDGVGYTVSFLEKFMNDEVGSGKWKKKNDAQIARLTASAEKLKKVRIEQVFGMWNMDLMAKYPVIKAYLWDLARVMAIGYL</sequence>
<gene>
    <name evidence="3" type="ORF">PGLA1383_LOCUS3462</name>
</gene>
<dbReference type="InterPro" id="IPR010610">
    <property type="entry name" value="EryCIII-like_C"/>
</dbReference>
<protein>
    <recommendedName>
        <fullName evidence="2">Erythromycin biosynthesis protein CIII-like C-terminal domain-containing protein</fullName>
    </recommendedName>
</protein>
<keyword evidence="1" id="KW-0808">Transferase</keyword>
<dbReference type="OrthoDB" id="5835829at2759"/>
<dbReference type="PANTHER" id="PTHR48050:SF13">
    <property type="entry name" value="STEROL 3-BETA-GLUCOSYLTRANSFERASE UGT80A2"/>
    <property type="match status" value="1"/>
</dbReference>
<dbReference type="SUPFAM" id="SSF53756">
    <property type="entry name" value="UDP-Glycosyltransferase/glycogen phosphorylase"/>
    <property type="match status" value="1"/>
</dbReference>
<feature type="domain" description="Erythromycin biosynthesis protein CIII-like C-terminal" evidence="2">
    <location>
        <begin position="355"/>
        <end position="447"/>
    </location>
</feature>
<dbReference type="Proteomes" id="UP000654075">
    <property type="component" value="Unassembled WGS sequence"/>
</dbReference>
<dbReference type="Gene3D" id="3.40.50.2000">
    <property type="entry name" value="Glycogen Phosphorylase B"/>
    <property type="match status" value="2"/>
</dbReference>